<keyword evidence="5" id="KW-1003">Cell membrane</keyword>
<gene>
    <name evidence="11" type="ORF">GCM10025863_18110</name>
</gene>
<dbReference type="Gene3D" id="2.30.330.10">
    <property type="entry name" value="SpoA-like"/>
    <property type="match status" value="1"/>
</dbReference>
<comment type="subcellular location">
    <subcellularLocation>
        <location evidence="1">Bacterial flagellum basal body</location>
    </subcellularLocation>
    <subcellularLocation>
        <location evidence="2">Cell membrane</location>
        <topology evidence="2">Peripheral membrane protein</topology>
    </subcellularLocation>
</comment>
<keyword evidence="7" id="KW-0283">Flagellar rotation</keyword>
<dbReference type="InterPro" id="IPR001689">
    <property type="entry name" value="Flag_FliM"/>
</dbReference>
<feature type="domain" description="Flagellar motor switch protein FliN-like C-terminal" evidence="10">
    <location>
        <begin position="226"/>
        <end position="294"/>
    </location>
</feature>
<proteinExistence type="inferred from homology"/>
<sequence length="304" mass="32275">MAVDEGARPGVRTDAEVELYDFGRSTTLSREHARILEMSFEAFARQWGSLLSARTHGRSQVSVESVTMQTYDEYGRSLPPATTLVVCALPGSDARAVIQFPASLATAWVVQMVGGRPVDQAQERPLTHIEQALIRAVIADALDHLVRSFDGVLPTGISITGIQHSSQFTQVAAANDPVIVALLPIVFSGGTAHASVMLPASVVLRSLTSGTTSAPEAVRPGVIDRQIERTPVDLTLRLAPRSIRPHEVLDLSVGDLLTLPHTADRPLELMVGDQPIATAAVGTSGARLACVVTATTPDPAQELS</sequence>
<evidence type="ECO:0000313" key="12">
    <source>
        <dbReference type="Proteomes" id="UP001321543"/>
    </source>
</evidence>
<dbReference type="PANTHER" id="PTHR30034">
    <property type="entry name" value="FLAGELLAR MOTOR SWITCH PROTEIN FLIM"/>
    <property type="match status" value="1"/>
</dbReference>
<evidence type="ECO:0000256" key="2">
    <source>
        <dbReference type="ARBA" id="ARBA00004202"/>
    </source>
</evidence>
<evidence type="ECO:0000256" key="1">
    <source>
        <dbReference type="ARBA" id="ARBA00004117"/>
    </source>
</evidence>
<dbReference type="PIRSF" id="PIRSF002888">
    <property type="entry name" value="FliM"/>
    <property type="match status" value="1"/>
</dbReference>
<dbReference type="CDD" id="cd17908">
    <property type="entry name" value="FliM"/>
    <property type="match status" value="1"/>
</dbReference>
<dbReference type="RefSeq" id="WP_286299160.1">
    <property type="nucleotide sequence ID" value="NZ_AP027728.1"/>
</dbReference>
<evidence type="ECO:0000256" key="8">
    <source>
        <dbReference type="ARBA" id="ARBA00023136"/>
    </source>
</evidence>
<evidence type="ECO:0000256" key="4">
    <source>
        <dbReference type="ARBA" id="ARBA00021898"/>
    </source>
</evidence>
<protein>
    <recommendedName>
        <fullName evidence="4">Flagellar motor switch protein FliM</fullName>
    </recommendedName>
</protein>
<dbReference type="SUPFAM" id="SSF103039">
    <property type="entry name" value="CheC-like"/>
    <property type="match status" value="1"/>
</dbReference>
<dbReference type="Proteomes" id="UP001321543">
    <property type="component" value="Chromosome"/>
</dbReference>
<comment type="similarity">
    <text evidence="3">Belongs to the FliM family.</text>
</comment>
<accession>A0ABM8FU36</accession>
<evidence type="ECO:0000313" key="11">
    <source>
        <dbReference type="EMBL" id="BDZ39197.1"/>
    </source>
</evidence>
<keyword evidence="12" id="KW-1185">Reference proteome</keyword>
<dbReference type="EMBL" id="AP027728">
    <property type="protein sequence ID" value="BDZ39197.1"/>
    <property type="molecule type" value="Genomic_DNA"/>
</dbReference>
<evidence type="ECO:0000256" key="5">
    <source>
        <dbReference type="ARBA" id="ARBA00022475"/>
    </source>
</evidence>
<dbReference type="PANTHER" id="PTHR30034:SF6">
    <property type="entry name" value="YOP PROTEINS TRANSLOCATION PROTEIN Q"/>
    <property type="match status" value="1"/>
</dbReference>
<dbReference type="InterPro" id="IPR028976">
    <property type="entry name" value="CheC-like_sf"/>
</dbReference>
<evidence type="ECO:0000256" key="7">
    <source>
        <dbReference type="ARBA" id="ARBA00022779"/>
    </source>
</evidence>
<evidence type="ECO:0000256" key="9">
    <source>
        <dbReference type="ARBA" id="ARBA00023143"/>
    </source>
</evidence>
<evidence type="ECO:0000259" key="10">
    <source>
        <dbReference type="Pfam" id="PF01052"/>
    </source>
</evidence>
<dbReference type="InterPro" id="IPR036429">
    <property type="entry name" value="SpoA-like_sf"/>
</dbReference>
<reference evidence="12" key="1">
    <citation type="journal article" date="2019" name="Int. J. Syst. Evol. Microbiol.">
        <title>The Global Catalogue of Microorganisms (GCM) 10K type strain sequencing project: providing services to taxonomists for standard genome sequencing and annotation.</title>
        <authorList>
            <consortium name="The Broad Institute Genomics Platform"/>
            <consortium name="The Broad Institute Genome Sequencing Center for Infectious Disease"/>
            <person name="Wu L."/>
            <person name="Ma J."/>
        </authorList>
    </citation>
    <scope>NUCLEOTIDE SEQUENCE [LARGE SCALE GENOMIC DNA]</scope>
    <source>
        <strain evidence="12">NBRC 106310</strain>
    </source>
</reference>
<dbReference type="Pfam" id="PF01052">
    <property type="entry name" value="FliMN_C"/>
    <property type="match status" value="1"/>
</dbReference>
<name>A0ABM8FU36_9MICO</name>
<organism evidence="11 12">
    <name type="scientific">Microbacterium suwonense</name>
    <dbReference type="NCBI Taxonomy" id="683047"/>
    <lineage>
        <taxon>Bacteria</taxon>
        <taxon>Bacillati</taxon>
        <taxon>Actinomycetota</taxon>
        <taxon>Actinomycetes</taxon>
        <taxon>Micrococcales</taxon>
        <taxon>Microbacteriaceae</taxon>
        <taxon>Microbacterium</taxon>
    </lineage>
</organism>
<evidence type="ECO:0000256" key="6">
    <source>
        <dbReference type="ARBA" id="ARBA00022500"/>
    </source>
</evidence>
<keyword evidence="6" id="KW-0145">Chemotaxis</keyword>
<dbReference type="Gene3D" id="3.40.1550.10">
    <property type="entry name" value="CheC-like"/>
    <property type="match status" value="1"/>
</dbReference>
<evidence type="ECO:0000256" key="3">
    <source>
        <dbReference type="ARBA" id="ARBA00011049"/>
    </source>
</evidence>
<keyword evidence="9" id="KW-0975">Bacterial flagellum</keyword>
<keyword evidence="8" id="KW-0472">Membrane</keyword>
<dbReference type="Pfam" id="PF02154">
    <property type="entry name" value="FliM"/>
    <property type="match status" value="1"/>
</dbReference>
<dbReference type="InterPro" id="IPR001543">
    <property type="entry name" value="FliN-like_C"/>
</dbReference>
<dbReference type="SUPFAM" id="SSF101801">
    <property type="entry name" value="Surface presentation of antigens (SPOA)"/>
    <property type="match status" value="1"/>
</dbReference>